<gene>
    <name evidence="1" type="ORF">DPMN_107136</name>
</gene>
<evidence type="ECO:0000313" key="1">
    <source>
        <dbReference type="EMBL" id="KAH3833820.1"/>
    </source>
</evidence>
<accession>A0A9D4QKL9</accession>
<dbReference type="Proteomes" id="UP000828390">
    <property type="component" value="Unassembled WGS sequence"/>
</dbReference>
<sequence>MKGRVRWVGIEDKVDRGEIKVGWGERMRWGRKKMMLRRMRWGDRENQVGGGERMRWVGRENELGGECGGGERIKRVGDQLVR</sequence>
<dbReference type="AlphaFoldDB" id="A0A9D4QKL9"/>
<keyword evidence="2" id="KW-1185">Reference proteome</keyword>
<evidence type="ECO:0000313" key="2">
    <source>
        <dbReference type="Proteomes" id="UP000828390"/>
    </source>
</evidence>
<proteinExistence type="predicted"/>
<reference evidence="1" key="2">
    <citation type="submission" date="2020-11" db="EMBL/GenBank/DDBJ databases">
        <authorList>
            <person name="McCartney M.A."/>
            <person name="Auch B."/>
            <person name="Kono T."/>
            <person name="Mallez S."/>
            <person name="Becker A."/>
            <person name="Gohl D.M."/>
            <person name="Silverstein K.A.T."/>
            <person name="Koren S."/>
            <person name="Bechman K.B."/>
            <person name="Herman A."/>
            <person name="Abrahante J.E."/>
            <person name="Garbe J."/>
        </authorList>
    </citation>
    <scope>NUCLEOTIDE SEQUENCE</scope>
    <source>
        <strain evidence="1">Duluth1</strain>
        <tissue evidence="1">Whole animal</tissue>
    </source>
</reference>
<protein>
    <submittedName>
        <fullName evidence="1">Uncharacterized protein</fullName>
    </submittedName>
</protein>
<comment type="caution">
    <text evidence="1">The sequence shown here is derived from an EMBL/GenBank/DDBJ whole genome shotgun (WGS) entry which is preliminary data.</text>
</comment>
<organism evidence="1 2">
    <name type="scientific">Dreissena polymorpha</name>
    <name type="common">Zebra mussel</name>
    <name type="synonym">Mytilus polymorpha</name>
    <dbReference type="NCBI Taxonomy" id="45954"/>
    <lineage>
        <taxon>Eukaryota</taxon>
        <taxon>Metazoa</taxon>
        <taxon>Spiralia</taxon>
        <taxon>Lophotrochozoa</taxon>
        <taxon>Mollusca</taxon>
        <taxon>Bivalvia</taxon>
        <taxon>Autobranchia</taxon>
        <taxon>Heteroconchia</taxon>
        <taxon>Euheterodonta</taxon>
        <taxon>Imparidentia</taxon>
        <taxon>Neoheterodontei</taxon>
        <taxon>Myida</taxon>
        <taxon>Dreissenoidea</taxon>
        <taxon>Dreissenidae</taxon>
        <taxon>Dreissena</taxon>
    </lineage>
</organism>
<name>A0A9D4QKL9_DREPO</name>
<dbReference type="EMBL" id="JAIWYP010000004">
    <property type="protein sequence ID" value="KAH3833820.1"/>
    <property type="molecule type" value="Genomic_DNA"/>
</dbReference>
<reference evidence="1" key="1">
    <citation type="journal article" date="2019" name="bioRxiv">
        <title>The Genome of the Zebra Mussel, Dreissena polymorpha: A Resource for Invasive Species Research.</title>
        <authorList>
            <person name="McCartney M.A."/>
            <person name="Auch B."/>
            <person name="Kono T."/>
            <person name="Mallez S."/>
            <person name="Zhang Y."/>
            <person name="Obille A."/>
            <person name="Becker A."/>
            <person name="Abrahante J.E."/>
            <person name="Garbe J."/>
            <person name="Badalamenti J.P."/>
            <person name="Herman A."/>
            <person name="Mangelson H."/>
            <person name="Liachko I."/>
            <person name="Sullivan S."/>
            <person name="Sone E.D."/>
            <person name="Koren S."/>
            <person name="Silverstein K.A.T."/>
            <person name="Beckman K.B."/>
            <person name="Gohl D.M."/>
        </authorList>
    </citation>
    <scope>NUCLEOTIDE SEQUENCE</scope>
    <source>
        <strain evidence="1">Duluth1</strain>
        <tissue evidence="1">Whole animal</tissue>
    </source>
</reference>